<protein>
    <submittedName>
        <fullName evidence="1">HNH endonuclease</fullName>
    </submittedName>
</protein>
<dbReference type="InterPro" id="IPR003615">
    <property type="entry name" value="HNH_nuc"/>
</dbReference>
<evidence type="ECO:0000313" key="2">
    <source>
        <dbReference type="Proteomes" id="UP001592582"/>
    </source>
</evidence>
<dbReference type="Proteomes" id="UP001592582">
    <property type="component" value="Unassembled WGS sequence"/>
</dbReference>
<accession>A0ABV6VAT2</accession>
<dbReference type="CDD" id="cd00085">
    <property type="entry name" value="HNHc"/>
    <property type="match status" value="1"/>
</dbReference>
<dbReference type="InterPro" id="IPR058807">
    <property type="entry name" value="ScoMcrA_N"/>
</dbReference>
<keyword evidence="1" id="KW-0540">Nuclease</keyword>
<dbReference type="Pfam" id="PF26340">
    <property type="entry name" value="DNA-SBD_ScoMcrA"/>
    <property type="match status" value="1"/>
</dbReference>
<evidence type="ECO:0000313" key="1">
    <source>
        <dbReference type="EMBL" id="MFC1410834.1"/>
    </source>
</evidence>
<gene>
    <name evidence="1" type="ORF">ACEZDG_16345</name>
</gene>
<dbReference type="Pfam" id="PF13391">
    <property type="entry name" value="HNH_2"/>
    <property type="match status" value="1"/>
</dbReference>
<keyword evidence="1" id="KW-0378">Hydrolase</keyword>
<organism evidence="1 2">
    <name type="scientific">Streptacidiphilus alkalitolerans</name>
    <dbReference type="NCBI Taxonomy" id="3342712"/>
    <lineage>
        <taxon>Bacteria</taxon>
        <taxon>Bacillati</taxon>
        <taxon>Actinomycetota</taxon>
        <taxon>Actinomycetes</taxon>
        <taxon>Kitasatosporales</taxon>
        <taxon>Streptomycetaceae</taxon>
        <taxon>Streptacidiphilus</taxon>
    </lineage>
</organism>
<name>A0ABV6VAT2_9ACTN</name>
<sequence length="592" mass="64106">MGLSDVTRAGIQAAIDQYREAGRELVGIRYGWEDHAAYDVVVDGQRYNAATVAAAAHLLSTNAPLPETGLAAGDPSLAEHLRGLGLDVRAAEPAPAVQLVLQPRGGSRERGPQHFDKSVRRGIPPAQIEAVLGSEVAAGIRALCPDGVVRLWGSTPTEMSSNEKAKALAGRRAGDHVLFYAKESFLARAVILRLIESSMLAKAVWGSDEKGATWEHIMVLGEVEEFAVPVPALGILRMLDVPTPLRSLTLRSPDDYGRVARLLPTRRYGSAAARGTQEAPRPLGKRDLLKRLETSDIRSSTPEGRASAQSHDLGLLWGLARLVNGRPGQAAWPTFRDEVGPLLAEFTPAGSQIAPDHVFRELQDSGLWTVYEIGEHNSPPTLEAPVEEQPIAGLAPAVAELLQDPPTRLKGLELLLDRLLGGADRNPLLSRLGLSGYQSADGQIDDDWTGLIETEGGNAPTAGPVPRRQRTSLTLQRDTKLSAKVKGFYANSCQICAIRLTFRGKAYSEAAHIRGLGSPHDGPDELRNLLCLCPNHHVLFDGLAIFIDVDYKVRHVADGEQIGVLTRHPKHSINKEHLDYHRSLCRISRPSA</sequence>
<comment type="caution">
    <text evidence="1">The sequence shown here is derived from an EMBL/GenBank/DDBJ whole genome shotgun (WGS) entry which is preliminary data.</text>
</comment>
<dbReference type="EMBL" id="JBHEZX010000006">
    <property type="protein sequence ID" value="MFC1410834.1"/>
    <property type="molecule type" value="Genomic_DNA"/>
</dbReference>
<dbReference type="GO" id="GO:0004519">
    <property type="term" value="F:endonuclease activity"/>
    <property type="evidence" value="ECO:0007669"/>
    <property type="project" value="UniProtKB-KW"/>
</dbReference>
<dbReference type="Pfam" id="PF26345">
    <property type="entry name" value="ScoMcrA_N"/>
    <property type="match status" value="1"/>
</dbReference>
<keyword evidence="2" id="KW-1185">Reference proteome</keyword>
<reference evidence="1 2" key="1">
    <citation type="submission" date="2024-09" db="EMBL/GenBank/DDBJ databases">
        <authorList>
            <person name="Lee S.D."/>
        </authorList>
    </citation>
    <scope>NUCLEOTIDE SEQUENCE [LARGE SCALE GENOMIC DNA]</scope>
    <source>
        <strain evidence="1 2">N1-1</strain>
    </source>
</reference>
<proteinExistence type="predicted"/>
<dbReference type="InterPro" id="IPR058813">
    <property type="entry name" value="DNA-SBD_ScoMcrA"/>
</dbReference>
<keyword evidence="1" id="KW-0255">Endonuclease</keyword>